<dbReference type="EMBL" id="JAPWIE010000005">
    <property type="protein sequence ID" value="MCZ4551882.1"/>
    <property type="molecule type" value="Genomic_DNA"/>
</dbReference>
<reference evidence="1" key="1">
    <citation type="submission" date="2022-12" db="EMBL/GenBank/DDBJ databases">
        <authorList>
            <person name="Krivoruchko A.V."/>
            <person name="Elkin A."/>
        </authorList>
    </citation>
    <scope>NUCLEOTIDE SEQUENCE</scope>
    <source>
        <strain evidence="1">IEGM 1388</strain>
    </source>
</reference>
<gene>
    <name evidence="1" type="ORF">O4213_17970</name>
</gene>
<name>A0ABT4MY00_GORRU</name>
<evidence type="ECO:0008006" key="3">
    <source>
        <dbReference type="Google" id="ProtNLM"/>
    </source>
</evidence>
<accession>A0ABT4MY00</accession>
<keyword evidence="2" id="KW-1185">Reference proteome</keyword>
<dbReference type="RefSeq" id="WP_301572765.1">
    <property type="nucleotide sequence ID" value="NZ_JAPWIE010000005.1"/>
</dbReference>
<sequence length="304" mass="33911">MTFHETGRLLRRAELLAAGTLNDQTVRAGLKSGALERRCAGVYAPPSEDLSKDDIYLERVHARAGRSRVRVISHDSAAAVHNLALLDQDYRRVHLTDRRGGRITHDLHLHEAELEAGEITVVEGHRVTTIARTVADVAREGSFYEALAVCDSGLRSGLPQAGLDEMADRFRGFVGGAILRDAVSLADGQAANPGESLSRGLMRSFPEVPRPRLQHPFYDDEGLIGYSDFDWEGRVVGEFDGLHKYRKYLGPGESIEDAVIREKRREDRLRALGIHVMRWTWKDLQDAVRFRALIARGLRMGGLL</sequence>
<dbReference type="Proteomes" id="UP001067235">
    <property type="component" value="Unassembled WGS sequence"/>
</dbReference>
<proteinExistence type="predicted"/>
<organism evidence="1 2">
    <name type="scientific">Gordonia rubripertincta</name>
    <name type="common">Rhodococcus corallinus</name>
    <dbReference type="NCBI Taxonomy" id="36822"/>
    <lineage>
        <taxon>Bacteria</taxon>
        <taxon>Bacillati</taxon>
        <taxon>Actinomycetota</taxon>
        <taxon>Actinomycetes</taxon>
        <taxon>Mycobacteriales</taxon>
        <taxon>Gordoniaceae</taxon>
        <taxon>Gordonia</taxon>
    </lineage>
</organism>
<evidence type="ECO:0000313" key="2">
    <source>
        <dbReference type="Proteomes" id="UP001067235"/>
    </source>
</evidence>
<evidence type="ECO:0000313" key="1">
    <source>
        <dbReference type="EMBL" id="MCZ4551882.1"/>
    </source>
</evidence>
<comment type="caution">
    <text evidence="1">The sequence shown here is derived from an EMBL/GenBank/DDBJ whole genome shotgun (WGS) entry which is preliminary data.</text>
</comment>
<protein>
    <recommendedName>
        <fullName evidence="3">Type IV toxin-antitoxin system AbiEi family antitoxin domain-containing protein</fullName>
    </recommendedName>
</protein>